<dbReference type="Proteomes" id="UP000033572">
    <property type="component" value="Unassembled WGS sequence"/>
</dbReference>
<dbReference type="KEGG" id="mfol:DXT68_16145"/>
<accession>A0A0F0L284</accession>
<comment type="caution">
    <text evidence="3">The sequence shown here is derived from an EMBL/GenBank/DDBJ whole genome shotgun (WGS) entry which is preliminary data.</text>
</comment>
<dbReference type="NCBIfam" id="NF041822">
    <property type="entry name" value="daptide_DH"/>
    <property type="match status" value="1"/>
</dbReference>
<dbReference type="InterPro" id="IPR049692">
    <property type="entry name" value="Daptide_DH"/>
</dbReference>
<evidence type="ECO:0000256" key="1">
    <source>
        <dbReference type="ARBA" id="ARBA00023002"/>
    </source>
</evidence>
<dbReference type="EMBL" id="JYIU01000026">
    <property type="protein sequence ID" value="KJL25641.1"/>
    <property type="molecule type" value="Genomic_DNA"/>
</dbReference>
<keyword evidence="4" id="KW-1185">Reference proteome</keyword>
<dbReference type="InterPro" id="IPR039697">
    <property type="entry name" value="Alcohol_dehydrogenase_Fe"/>
</dbReference>
<dbReference type="Gene3D" id="3.40.50.1970">
    <property type="match status" value="1"/>
</dbReference>
<organism evidence="3 4">
    <name type="scientific">Microbacterium foliorum</name>
    <dbReference type="NCBI Taxonomy" id="104336"/>
    <lineage>
        <taxon>Bacteria</taxon>
        <taxon>Bacillati</taxon>
        <taxon>Actinomycetota</taxon>
        <taxon>Actinomycetes</taxon>
        <taxon>Micrococcales</taxon>
        <taxon>Microbacteriaceae</taxon>
        <taxon>Microbacterium</taxon>
    </lineage>
</organism>
<dbReference type="PATRIC" id="fig|104336.4.peg.430"/>
<dbReference type="InterPro" id="IPR001670">
    <property type="entry name" value="ADH_Fe/GldA"/>
</dbReference>
<dbReference type="PANTHER" id="PTHR11496:SF83">
    <property type="entry name" value="HYDROXYACID-OXOACID TRANSHYDROGENASE, MITOCHONDRIAL"/>
    <property type="match status" value="1"/>
</dbReference>
<protein>
    <submittedName>
        <fullName evidence="3">Aldehyde-alcohol dehydrogenase</fullName>
    </submittedName>
</protein>
<dbReference type="Pfam" id="PF00465">
    <property type="entry name" value="Fe-ADH"/>
    <property type="match status" value="1"/>
</dbReference>
<name>A0A0F0L284_9MICO</name>
<evidence type="ECO:0000259" key="2">
    <source>
        <dbReference type="Pfam" id="PF00465"/>
    </source>
</evidence>
<sequence>MWSGSGITADTVRGVIANRSAVIVSDMNVPSAAALTKYGRSIRLDARQVHIDTVRSLAQDIATVQPEVVVAIGGGTIIDAAKIATLGARSSSTFTYLMEHALRSGLTVLPPAQPSTDLVAIPTTVGTSTETNSVGILATSHGYRLIVGHSLRPRHAIIDSDNLDSLPDSALRAGALEALLRLAGVSTSTSGNERAHRDAVVIARSILDAANSDLGSSATRLRVARLSAATQRTGALRGRDPYAARHWYVANEVAFALSVSKMSATAAIIGAIWTRICAGDHRWGTKDSLEAFWRAMTERAMLPREPVAGVTALIESWSIERPSRPDDRSMREIAAASELAWGNRRPMLRGVGEKDVREVLEESLWAADEPALRADRSLHEYEEVNT</sequence>
<feature type="domain" description="Alcohol dehydrogenase iron-type/glycerol dehydrogenase GldA" evidence="2">
    <location>
        <begin position="49"/>
        <end position="159"/>
    </location>
</feature>
<dbReference type="AlphaFoldDB" id="A0A0F0L284"/>
<dbReference type="PANTHER" id="PTHR11496">
    <property type="entry name" value="ALCOHOL DEHYDROGENASE"/>
    <property type="match status" value="1"/>
</dbReference>
<proteinExistence type="predicted"/>
<dbReference type="GO" id="GO:0004022">
    <property type="term" value="F:alcohol dehydrogenase (NAD+) activity"/>
    <property type="evidence" value="ECO:0007669"/>
    <property type="project" value="TreeGrafter"/>
</dbReference>
<keyword evidence="1" id="KW-0560">Oxidoreductase</keyword>
<evidence type="ECO:0000313" key="4">
    <source>
        <dbReference type="Proteomes" id="UP000033572"/>
    </source>
</evidence>
<gene>
    <name evidence="3" type="primary">adhE</name>
    <name evidence="3" type="ORF">RN50_00411</name>
</gene>
<dbReference type="SUPFAM" id="SSF56796">
    <property type="entry name" value="Dehydroquinate synthase-like"/>
    <property type="match status" value="1"/>
</dbReference>
<reference evidence="3 4" key="1">
    <citation type="submission" date="2015-02" db="EMBL/GenBank/DDBJ databases">
        <title>Draft genome sequences of ten Microbacterium spp. with emphasis on heavy metal contaminated environments.</title>
        <authorList>
            <person name="Corretto E."/>
        </authorList>
    </citation>
    <scope>NUCLEOTIDE SEQUENCE [LARGE SCALE GENOMIC DNA]</scope>
    <source>
        <strain evidence="3 4">DSM 12966</strain>
    </source>
</reference>
<evidence type="ECO:0000313" key="3">
    <source>
        <dbReference type="EMBL" id="KJL25641.1"/>
    </source>
</evidence>
<dbReference type="GO" id="GO:0046872">
    <property type="term" value="F:metal ion binding"/>
    <property type="evidence" value="ECO:0007669"/>
    <property type="project" value="InterPro"/>
</dbReference>